<dbReference type="Proteomes" id="UP000671908">
    <property type="component" value="Chromosome"/>
</dbReference>
<keyword evidence="9" id="KW-0282">Flagellum</keyword>
<evidence type="ECO:0000256" key="5">
    <source>
        <dbReference type="ARBA" id="ARBA00022795"/>
    </source>
</evidence>
<evidence type="ECO:0000256" key="4">
    <source>
        <dbReference type="ARBA" id="ARBA00022448"/>
    </source>
</evidence>
<keyword evidence="7" id="KW-1006">Bacterial flagellum protein export</keyword>
<comment type="similarity">
    <text evidence="2">Belongs to the FliH family.</text>
</comment>
<comment type="function">
    <text evidence="1">Needed for flagellar regrowth and assembly.</text>
</comment>
<keyword evidence="9" id="KW-0966">Cell projection</keyword>
<dbReference type="PANTHER" id="PTHR34982:SF1">
    <property type="entry name" value="FLAGELLAR ASSEMBLY PROTEIN FLIH"/>
    <property type="match status" value="1"/>
</dbReference>
<evidence type="ECO:0000256" key="2">
    <source>
        <dbReference type="ARBA" id="ARBA00006602"/>
    </source>
</evidence>
<proteinExistence type="inferred from homology"/>
<dbReference type="GO" id="GO:0044781">
    <property type="term" value="P:bacterial-type flagellum organization"/>
    <property type="evidence" value="ECO:0007669"/>
    <property type="project" value="UniProtKB-KW"/>
</dbReference>
<keyword evidence="4" id="KW-0813">Transport</keyword>
<evidence type="ECO:0000256" key="6">
    <source>
        <dbReference type="ARBA" id="ARBA00022927"/>
    </source>
</evidence>
<protein>
    <recommendedName>
        <fullName evidence="3">Flagellar assembly protein FliH</fullName>
    </recommendedName>
</protein>
<dbReference type="GO" id="GO:0015031">
    <property type="term" value="P:protein transport"/>
    <property type="evidence" value="ECO:0007669"/>
    <property type="project" value="UniProtKB-KW"/>
</dbReference>
<feature type="domain" description="Flagellar assembly protein FliH/Type III secretion system HrpE" evidence="8">
    <location>
        <begin position="160"/>
        <end position="287"/>
    </location>
</feature>
<dbReference type="AlphaFoldDB" id="A0A975F332"/>
<evidence type="ECO:0000313" key="10">
    <source>
        <dbReference type="Proteomes" id="UP000671908"/>
    </source>
</evidence>
<dbReference type="EMBL" id="CP054142">
    <property type="protein sequence ID" value="QTQ13745.1"/>
    <property type="molecule type" value="Genomic_DNA"/>
</dbReference>
<dbReference type="PANTHER" id="PTHR34982">
    <property type="entry name" value="YOP PROTEINS TRANSLOCATION PROTEIN L"/>
    <property type="match status" value="1"/>
</dbReference>
<evidence type="ECO:0000256" key="3">
    <source>
        <dbReference type="ARBA" id="ARBA00016507"/>
    </source>
</evidence>
<organism evidence="9 10">
    <name type="scientific">Treponema parvum</name>
    <dbReference type="NCBI Taxonomy" id="138851"/>
    <lineage>
        <taxon>Bacteria</taxon>
        <taxon>Pseudomonadati</taxon>
        <taxon>Spirochaetota</taxon>
        <taxon>Spirochaetia</taxon>
        <taxon>Spirochaetales</taxon>
        <taxon>Treponemataceae</taxon>
        <taxon>Treponema</taxon>
    </lineage>
</organism>
<keyword evidence="5" id="KW-1005">Bacterial flagellum biogenesis</keyword>
<dbReference type="InterPro" id="IPR018035">
    <property type="entry name" value="Flagellar_FliH/T3SS_HrpE"/>
</dbReference>
<dbReference type="InterPro" id="IPR051472">
    <property type="entry name" value="T3SS_Stator/FliH"/>
</dbReference>
<dbReference type="SUPFAM" id="SSF160527">
    <property type="entry name" value="V-type ATPase subunit E-like"/>
    <property type="match status" value="1"/>
</dbReference>
<dbReference type="NCBIfam" id="NF005198">
    <property type="entry name" value="PRK06669.1-3"/>
    <property type="match status" value="1"/>
</dbReference>
<dbReference type="GO" id="GO:0005829">
    <property type="term" value="C:cytosol"/>
    <property type="evidence" value="ECO:0007669"/>
    <property type="project" value="TreeGrafter"/>
</dbReference>
<name>A0A975F332_9SPIR</name>
<dbReference type="RefSeq" id="WP_210120426.1">
    <property type="nucleotide sequence ID" value="NZ_CP054142.1"/>
</dbReference>
<evidence type="ECO:0000256" key="7">
    <source>
        <dbReference type="ARBA" id="ARBA00023225"/>
    </source>
</evidence>
<sequence>MAKTVFRPNEIKKRPGEVMLKLVHSYEPKVEEVVEEAPVYEGPTVEDLKREADEYRARWEDEKKLMLEKAQAEAAEIVSKAKDDAFSEVKKQSDQAQVIKTDAQNNAAQIIKEAQEQALKIIDEAHAEQEKIKQQSSKEGYEKGHEDGYVYGKAEADRLVERMHTILTAVMQRREEILQETEQQIVELVILMARKVIKVLSENQKSIIMNNVLLALKKVKGRGDVILRVNLEDVKMTAEHTRDFIERVENIKNISVIEDSSVERGGCIVETDFGAIDARISSQLKELEDKILEVAPIKTITKSDIINPDA</sequence>
<dbReference type="KEGG" id="tpav:HRQ91_04330"/>
<accession>A0A975F332</accession>
<keyword evidence="10" id="KW-1185">Reference proteome</keyword>
<keyword evidence="6" id="KW-0653">Protein transport</keyword>
<evidence type="ECO:0000256" key="1">
    <source>
        <dbReference type="ARBA" id="ARBA00003041"/>
    </source>
</evidence>
<keyword evidence="9" id="KW-0969">Cilium</keyword>
<evidence type="ECO:0000259" key="8">
    <source>
        <dbReference type="Pfam" id="PF02108"/>
    </source>
</evidence>
<reference evidence="9 10" key="1">
    <citation type="journal article" date="2021" name="Microbiol. Resour. Announc.">
        <title>Complete Genome Sequences of Three Human Oral Treponema parvum Isolates.</title>
        <authorList>
            <person name="Zeng H."/>
            <person name="Watt R.M."/>
        </authorList>
    </citation>
    <scope>NUCLEOTIDE SEQUENCE [LARGE SCALE GENOMIC DNA]</scope>
    <source>
        <strain evidence="9 10">ATCC 700770</strain>
    </source>
</reference>
<gene>
    <name evidence="9" type="ORF">HRQ91_04330</name>
</gene>
<evidence type="ECO:0000313" key="9">
    <source>
        <dbReference type="EMBL" id="QTQ13745.1"/>
    </source>
</evidence>
<dbReference type="Pfam" id="PF02108">
    <property type="entry name" value="FliH"/>
    <property type="match status" value="1"/>
</dbReference>